<evidence type="ECO:0008006" key="5">
    <source>
        <dbReference type="Google" id="ProtNLM"/>
    </source>
</evidence>
<keyword evidence="1" id="KW-0175">Coiled coil</keyword>
<dbReference type="Gene3D" id="1.10.510.10">
    <property type="entry name" value="Transferase(Phosphotransferase) domain 1"/>
    <property type="match status" value="1"/>
</dbReference>
<dbReference type="InterPro" id="IPR011009">
    <property type="entry name" value="Kinase-like_dom_sf"/>
</dbReference>
<feature type="compositionally biased region" description="Basic and acidic residues" evidence="2">
    <location>
        <begin position="252"/>
        <end position="272"/>
    </location>
</feature>
<dbReference type="Proteomes" id="UP001383192">
    <property type="component" value="Unassembled WGS sequence"/>
</dbReference>
<dbReference type="SUPFAM" id="SSF56112">
    <property type="entry name" value="Protein kinase-like (PK-like)"/>
    <property type="match status" value="1"/>
</dbReference>
<feature type="region of interest" description="Disordered" evidence="2">
    <location>
        <begin position="502"/>
        <end position="537"/>
    </location>
</feature>
<evidence type="ECO:0000256" key="2">
    <source>
        <dbReference type="SAM" id="MobiDB-lite"/>
    </source>
</evidence>
<evidence type="ECO:0000256" key="1">
    <source>
        <dbReference type="SAM" id="Coils"/>
    </source>
</evidence>
<evidence type="ECO:0000313" key="4">
    <source>
        <dbReference type="Proteomes" id="UP001383192"/>
    </source>
</evidence>
<feature type="compositionally biased region" description="Basic and acidic residues" evidence="2">
    <location>
        <begin position="518"/>
        <end position="529"/>
    </location>
</feature>
<feature type="region of interest" description="Disordered" evidence="2">
    <location>
        <begin position="984"/>
        <end position="1010"/>
    </location>
</feature>
<feature type="region of interest" description="Disordered" evidence="2">
    <location>
        <begin position="432"/>
        <end position="486"/>
    </location>
</feature>
<feature type="region of interest" description="Disordered" evidence="2">
    <location>
        <begin position="103"/>
        <end position="130"/>
    </location>
</feature>
<reference evidence="3 4" key="1">
    <citation type="submission" date="2024-01" db="EMBL/GenBank/DDBJ databases">
        <title>A draft genome for a cacao thread blight-causing isolate of Paramarasmius palmivorus.</title>
        <authorList>
            <person name="Baruah I.K."/>
            <person name="Bukari Y."/>
            <person name="Amoako-Attah I."/>
            <person name="Meinhardt L.W."/>
            <person name="Bailey B.A."/>
            <person name="Cohen S.P."/>
        </authorList>
    </citation>
    <scope>NUCLEOTIDE SEQUENCE [LARGE SCALE GENOMIC DNA]</scope>
    <source>
        <strain evidence="3 4">GH-12</strain>
    </source>
</reference>
<dbReference type="InterPro" id="IPR051861">
    <property type="entry name" value="NET_actin-binding_domain"/>
</dbReference>
<evidence type="ECO:0000313" key="3">
    <source>
        <dbReference type="EMBL" id="KAK7037383.1"/>
    </source>
</evidence>
<sequence length="1413" mass="160944">MRPGTPNAFTTRAAWADAVEKALSSKFRNSFEVQSADPKWRQRIPANLKQDQYIVAWRANVLKKCLENEDERYQQPRGVTSRFVPTDPQLAISCVLGLPIHPPSAQFPPVTEPDITSSDDDTSSENDNEPFPNVLDRIEHLIELYGGSWTPGWNMLKDCLSMLRRQEAALSAHSSELQRASYAREQDLEERHHLLNKREAKLGHEQRKVADQLAAVERRESALSSGQMELERQRNDLEATVEAEMLTSRLELNSREEQVNRREAEVGRREEALQSAEHQQQDLSSREADLGVREARLRDDISSFETDVSQRNAGLERRFSDLQARETQATTIIESSSSRSAELDQREATLRQQQDQLRVDQATINVLKQDAAAARAMESARSRRLLREAYEADVRKLNVERQALDERRKQSRAKEAELKGLSDRLHARGLELDQRQDHLTQDGERLQRDRRDLEDDKKALKDRTDVLSGREMRQEEKEREHRQKEVDLAQTNRALAERKATIKQRETELSETAASLSQREDAVKAREEAASSCEDALSTRDLELEERAKTLEERDGHLKESIAGYNSRMSDFEVAQFDHSVHVKELAERNAQLEVVRAAVDEREERLSKREQELVEMHSYVTSLQVDLEERRRMLTGEEQRFTTLQSQHTSDADAEHQRNRALLEANYREAWSRVSEGQRQVRIKEKELQSQREQLQIQQISLQEQEHRQTTAQQELEQREARLLEREKLVIVREATSYPSREKGEVRFEVRAPPRPWLSINPFFDPVVRSHSAPFTGEARGEANASIMSPAVAVEAGRLAFTRIPDHGSTESQLVISKSSLVSSNMDENSIADVASSDSGQNTFSRGSKVRIYGGNFFNIGGNLSDSNISSLSDPINRPTKTRVKDDQHIQYRQDIKLTWVENVRKALSSRFRKLPDIVSADPRWKKRIPPNTRKDQRIAAWISAVLKESIEKEDERYRQSREAGVRFLPTSPDILISRVLDSGTESPETSPGHFPYTDSTYSDHGSSHNDDNGALLFNLDQITMACLTALGKLQRATYTRKQEIETRHRLLEKEMRLGEEQQKVARQAVIIDQRLSELAAAEEEVTLAKMQLRAEEQSMECRETIFQKRKDAFAISRQQLLSKQAALDAREAQFHSEMAAFEDSVSRHNADMQHQSSDLQTREAQVALSLRSVSEREARVEEREAVLALEQEELRARQGAVATVNCKESDHINTTEGEGPGYQSAVRNEEADQGASYKHQQLEGKGADCSPQLRLLQLVFRDKEGYQELLKQKGVVAQSLLDLLQKIVTGLSPFHEHRTDGAVILAVMRGERPSRPLDIISDDVWFLMNKCWAIDPSARPTAEELLTALPVGRCITPAEDWDLTPFSELSRNIGGCVQHRDALEFLEAVVEKQGMDNPVVNTHADGILDVV</sequence>
<feature type="coiled-coil region" evidence="1">
    <location>
        <begin position="1043"/>
        <end position="1100"/>
    </location>
</feature>
<accession>A0AAW0CEA9</accession>
<gene>
    <name evidence="3" type="ORF">VNI00_011133</name>
</gene>
<dbReference type="PANTHER" id="PTHR32258">
    <property type="entry name" value="PROTEIN NETWORKED 4A"/>
    <property type="match status" value="1"/>
</dbReference>
<proteinExistence type="predicted"/>
<feature type="coiled-coil region" evidence="1">
    <location>
        <begin position="583"/>
        <end position="613"/>
    </location>
</feature>
<dbReference type="EMBL" id="JAYKXP010000047">
    <property type="protein sequence ID" value="KAK7037383.1"/>
    <property type="molecule type" value="Genomic_DNA"/>
</dbReference>
<feature type="region of interest" description="Disordered" evidence="2">
    <location>
        <begin position="248"/>
        <end position="288"/>
    </location>
</feature>
<protein>
    <recommendedName>
        <fullName evidence="5">Protein kinase domain-containing protein</fullName>
    </recommendedName>
</protein>
<comment type="caution">
    <text evidence="3">The sequence shown here is derived from an EMBL/GenBank/DDBJ whole genome shotgun (WGS) entry which is preliminary data.</text>
</comment>
<keyword evidence="4" id="KW-1185">Reference proteome</keyword>
<name>A0AAW0CEA9_9AGAR</name>
<feature type="coiled-coil region" evidence="1">
    <location>
        <begin position="675"/>
        <end position="723"/>
    </location>
</feature>
<organism evidence="3 4">
    <name type="scientific">Paramarasmius palmivorus</name>
    <dbReference type="NCBI Taxonomy" id="297713"/>
    <lineage>
        <taxon>Eukaryota</taxon>
        <taxon>Fungi</taxon>
        <taxon>Dikarya</taxon>
        <taxon>Basidiomycota</taxon>
        <taxon>Agaricomycotina</taxon>
        <taxon>Agaricomycetes</taxon>
        <taxon>Agaricomycetidae</taxon>
        <taxon>Agaricales</taxon>
        <taxon>Marasmiineae</taxon>
        <taxon>Marasmiaceae</taxon>
        <taxon>Paramarasmius</taxon>
    </lineage>
</organism>
<feature type="compositionally biased region" description="Acidic residues" evidence="2">
    <location>
        <begin position="117"/>
        <end position="128"/>
    </location>
</feature>
<feature type="region of interest" description="Disordered" evidence="2">
    <location>
        <begin position="333"/>
        <end position="354"/>
    </location>
</feature>
<dbReference type="PANTHER" id="PTHR32258:SF28">
    <property type="entry name" value="PROTEIN NETWORKED 3A-RELATED"/>
    <property type="match status" value="1"/>
</dbReference>